<feature type="chain" id="PRO_5022725187" evidence="1">
    <location>
        <begin position="21"/>
        <end position="167"/>
    </location>
</feature>
<organism evidence="3 4">
    <name type="scientific">Oceanispirochaeta crateris</name>
    <dbReference type="NCBI Taxonomy" id="2518645"/>
    <lineage>
        <taxon>Bacteria</taxon>
        <taxon>Pseudomonadati</taxon>
        <taxon>Spirochaetota</taxon>
        <taxon>Spirochaetia</taxon>
        <taxon>Spirochaetales</taxon>
        <taxon>Spirochaetaceae</taxon>
        <taxon>Oceanispirochaeta</taxon>
    </lineage>
</organism>
<protein>
    <submittedName>
        <fullName evidence="3">DOMON domain-containing protein</fullName>
    </submittedName>
</protein>
<evidence type="ECO:0000256" key="1">
    <source>
        <dbReference type="SAM" id="SignalP"/>
    </source>
</evidence>
<reference evidence="3 4" key="1">
    <citation type="submission" date="2019-02" db="EMBL/GenBank/DDBJ databases">
        <title>Complete Genome Sequence and Methylome Analysis of free living Spirochaetas.</title>
        <authorList>
            <person name="Fomenkov A."/>
            <person name="Dubinina G."/>
            <person name="Leshcheva N."/>
            <person name="Mikheeva N."/>
            <person name="Grabovich M."/>
            <person name="Vincze T."/>
            <person name="Roberts R.J."/>
        </authorList>
    </citation>
    <scope>NUCLEOTIDE SEQUENCE [LARGE SCALE GENOMIC DNA]</scope>
    <source>
        <strain evidence="3 4">K2</strain>
    </source>
</reference>
<dbReference type="InterPro" id="IPR045266">
    <property type="entry name" value="DOH_DOMON"/>
</dbReference>
<gene>
    <name evidence="3" type="ORF">EXM22_17020</name>
</gene>
<dbReference type="GO" id="GO:0004500">
    <property type="term" value="F:dopamine beta-monooxygenase activity"/>
    <property type="evidence" value="ECO:0007669"/>
    <property type="project" value="InterPro"/>
</dbReference>
<name>A0A5C1QRJ8_9SPIO</name>
<dbReference type="OrthoDB" id="5431229at2"/>
<feature type="domain" description="DOMON" evidence="2">
    <location>
        <begin position="27"/>
        <end position="147"/>
    </location>
</feature>
<dbReference type="PANTHER" id="PTHR10157:SF23">
    <property type="entry name" value="MOXD1 HOMOLOG 1"/>
    <property type="match status" value="1"/>
</dbReference>
<dbReference type="CDD" id="cd09631">
    <property type="entry name" value="DOMON_DOH"/>
    <property type="match status" value="1"/>
</dbReference>
<dbReference type="Proteomes" id="UP000324209">
    <property type="component" value="Chromosome"/>
</dbReference>
<dbReference type="RefSeq" id="WP_149487674.1">
    <property type="nucleotide sequence ID" value="NZ_CP036150.1"/>
</dbReference>
<dbReference type="Gene3D" id="2.60.40.1210">
    <property type="entry name" value="Cellobiose dehydrogenase, cytochrome domain"/>
    <property type="match status" value="1"/>
</dbReference>
<evidence type="ECO:0000259" key="2">
    <source>
        <dbReference type="PROSITE" id="PS50836"/>
    </source>
</evidence>
<dbReference type="GO" id="GO:0030667">
    <property type="term" value="C:secretory granule membrane"/>
    <property type="evidence" value="ECO:0007669"/>
    <property type="project" value="TreeGrafter"/>
</dbReference>
<dbReference type="KEGG" id="ock:EXM22_17020"/>
<proteinExistence type="predicted"/>
<evidence type="ECO:0000313" key="3">
    <source>
        <dbReference type="EMBL" id="QEN09600.1"/>
    </source>
</evidence>
<dbReference type="GO" id="GO:0006589">
    <property type="term" value="P:octopamine biosynthetic process"/>
    <property type="evidence" value="ECO:0007669"/>
    <property type="project" value="TreeGrafter"/>
</dbReference>
<feature type="signal peptide" evidence="1">
    <location>
        <begin position="1"/>
        <end position="20"/>
    </location>
</feature>
<dbReference type="PANTHER" id="PTHR10157">
    <property type="entry name" value="DOPAMINE BETA HYDROXYLASE RELATED"/>
    <property type="match status" value="1"/>
</dbReference>
<dbReference type="PROSITE" id="PS50836">
    <property type="entry name" value="DOMON"/>
    <property type="match status" value="1"/>
</dbReference>
<dbReference type="InterPro" id="IPR000945">
    <property type="entry name" value="DBH-like"/>
</dbReference>
<dbReference type="EMBL" id="CP036150">
    <property type="protein sequence ID" value="QEN09600.1"/>
    <property type="molecule type" value="Genomic_DNA"/>
</dbReference>
<dbReference type="Pfam" id="PF03351">
    <property type="entry name" value="DOMON"/>
    <property type="match status" value="1"/>
</dbReference>
<dbReference type="AlphaFoldDB" id="A0A5C1QRJ8"/>
<accession>A0A5C1QRJ8</accession>
<keyword evidence="1" id="KW-0732">Signal</keyword>
<sequence>MKKVLFLMLTISLFTSFLSAQQRVEEKGFDLKWETQGDKLVLTLKAETKGWIAFGIDAESVMKDANIIILWVDDKTGIAMAEDHYGTGRFAHKSDIELGGTQDFQVLSGTQTETHTEVTFTIPLDSGDEYDKPLERGKTYRLLLASNKSDNISWKHNNTYAQDIEIR</sequence>
<keyword evidence="4" id="KW-1185">Reference proteome</keyword>
<dbReference type="SMART" id="SM00664">
    <property type="entry name" value="DoH"/>
    <property type="match status" value="1"/>
</dbReference>
<evidence type="ECO:0000313" key="4">
    <source>
        <dbReference type="Proteomes" id="UP000324209"/>
    </source>
</evidence>
<dbReference type="InterPro" id="IPR005018">
    <property type="entry name" value="DOMON_domain"/>
</dbReference>
<dbReference type="GO" id="GO:0042421">
    <property type="term" value="P:norepinephrine biosynthetic process"/>
    <property type="evidence" value="ECO:0007669"/>
    <property type="project" value="TreeGrafter"/>
</dbReference>
<dbReference type="GO" id="GO:0005615">
    <property type="term" value="C:extracellular space"/>
    <property type="evidence" value="ECO:0007669"/>
    <property type="project" value="TreeGrafter"/>
</dbReference>
<dbReference type="GO" id="GO:0042420">
    <property type="term" value="P:dopamine catabolic process"/>
    <property type="evidence" value="ECO:0007669"/>
    <property type="project" value="TreeGrafter"/>
</dbReference>